<dbReference type="STRING" id="1220578.FPE01S_01_05610"/>
<evidence type="ECO:0000313" key="3">
    <source>
        <dbReference type="Proteomes" id="UP000033121"/>
    </source>
</evidence>
<keyword evidence="1" id="KW-0732">Signal</keyword>
<name>A0A0E9MUW9_9BACT</name>
<reference evidence="2 3" key="1">
    <citation type="submission" date="2015-04" db="EMBL/GenBank/DDBJ databases">
        <title>Whole genome shotgun sequence of Flavihumibacter petaseus NBRC 106054.</title>
        <authorList>
            <person name="Miyazawa S."/>
            <person name="Hosoyama A."/>
            <person name="Hashimoto M."/>
            <person name="Noguchi M."/>
            <person name="Tsuchikane K."/>
            <person name="Ohji S."/>
            <person name="Yamazoe A."/>
            <person name="Ichikawa N."/>
            <person name="Kimura A."/>
            <person name="Fujita N."/>
        </authorList>
    </citation>
    <scope>NUCLEOTIDE SEQUENCE [LARGE SCALE GENOMIC DNA]</scope>
    <source>
        <strain evidence="2 3">NBRC 106054</strain>
    </source>
</reference>
<evidence type="ECO:0000256" key="1">
    <source>
        <dbReference type="SAM" id="SignalP"/>
    </source>
</evidence>
<sequence length="220" mass="24152">MTCKKALPLLTGLLLLLASARAQIDAPAQTVSHYVLPAFQPGKVLQKNGSETTASLNYNALTGEMIFDAGNSRYLAIAEPEKVDSVFISGRTFIPREKLYLELLVKGNYPLAVEHTCSLIEEGNNVGYNLSSNVSASSPLRSMMQNGSAYGLKLPDGVTVKSGKAYWGFRKGRWEKVSSFSQLGKVYADKKAEIDKAVKEKKLSFNKEEDLLNLVKQINE</sequence>
<organism evidence="2 3">
    <name type="scientific">Flavihumibacter petaseus NBRC 106054</name>
    <dbReference type="NCBI Taxonomy" id="1220578"/>
    <lineage>
        <taxon>Bacteria</taxon>
        <taxon>Pseudomonadati</taxon>
        <taxon>Bacteroidota</taxon>
        <taxon>Chitinophagia</taxon>
        <taxon>Chitinophagales</taxon>
        <taxon>Chitinophagaceae</taxon>
        <taxon>Flavihumibacter</taxon>
    </lineage>
</organism>
<accession>A0A0E9MUW9</accession>
<dbReference type="AlphaFoldDB" id="A0A0E9MUW9"/>
<evidence type="ECO:0000313" key="2">
    <source>
        <dbReference type="EMBL" id="GAO41547.1"/>
    </source>
</evidence>
<protein>
    <submittedName>
        <fullName evidence="2">Uncharacterized protein</fullName>
    </submittedName>
</protein>
<dbReference type="OrthoDB" id="1100665at2"/>
<dbReference type="Proteomes" id="UP000033121">
    <property type="component" value="Unassembled WGS sequence"/>
</dbReference>
<comment type="caution">
    <text evidence="2">The sequence shown here is derived from an EMBL/GenBank/DDBJ whole genome shotgun (WGS) entry which is preliminary data.</text>
</comment>
<gene>
    <name evidence="2" type="ORF">FPE01S_01_05610</name>
</gene>
<dbReference type="EMBL" id="BBWV01000001">
    <property type="protein sequence ID" value="GAO41547.1"/>
    <property type="molecule type" value="Genomic_DNA"/>
</dbReference>
<feature type="signal peptide" evidence="1">
    <location>
        <begin position="1"/>
        <end position="22"/>
    </location>
</feature>
<proteinExistence type="predicted"/>
<feature type="chain" id="PRO_5002429802" evidence="1">
    <location>
        <begin position="23"/>
        <end position="220"/>
    </location>
</feature>
<dbReference type="RefSeq" id="WP_046367397.1">
    <property type="nucleotide sequence ID" value="NZ_BBWV01000001.1"/>
</dbReference>
<keyword evidence="3" id="KW-1185">Reference proteome</keyword>